<feature type="region of interest" description="Disordered" evidence="1">
    <location>
        <begin position="159"/>
        <end position="180"/>
    </location>
</feature>
<dbReference type="Proteomes" id="UP000681722">
    <property type="component" value="Unassembled WGS sequence"/>
</dbReference>
<dbReference type="EMBL" id="CAJOBC010000898">
    <property type="protein sequence ID" value="CAF3637018.1"/>
    <property type="molecule type" value="Genomic_DNA"/>
</dbReference>
<keyword evidence="4" id="KW-1185">Reference proteome</keyword>
<feature type="compositionally biased region" description="Low complexity" evidence="1">
    <location>
        <begin position="195"/>
        <end position="208"/>
    </location>
</feature>
<proteinExistence type="predicted"/>
<dbReference type="Proteomes" id="UP000663829">
    <property type="component" value="Unassembled WGS sequence"/>
</dbReference>
<feature type="compositionally biased region" description="Gly residues" evidence="1">
    <location>
        <begin position="209"/>
        <end position="221"/>
    </location>
</feature>
<evidence type="ECO:0000256" key="1">
    <source>
        <dbReference type="SAM" id="MobiDB-lite"/>
    </source>
</evidence>
<evidence type="ECO:0000313" key="4">
    <source>
        <dbReference type="Proteomes" id="UP000663829"/>
    </source>
</evidence>
<dbReference type="OrthoDB" id="6111453at2759"/>
<gene>
    <name evidence="2" type="ORF">GPM918_LOCUS5989</name>
    <name evidence="3" type="ORF">SRO942_LOCUS5989</name>
</gene>
<name>A0A813W3C4_9BILA</name>
<reference evidence="2" key="1">
    <citation type="submission" date="2021-02" db="EMBL/GenBank/DDBJ databases">
        <authorList>
            <person name="Nowell W R."/>
        </authorList>
    </citation>
    <scope>NUCLEOTIDE SEQUENCE</scope>
</reference>
<feature type="region of interest" description="Disordered" evidence="1">
    <location>
        <begin position="65"/>
        <end position="99"/>
    </location>
</feature>
<dbReference type="AlphaFoldDB" id="A0A813W3C4"/>
<evidence type="ECO:0000313" key="3">
    <source>
        <dbReference type="EMBL" id="CAF3637018.1"/>
    </source>
</evidence>
<protein>
    <submittedName>
        <fullName evidence="2">Uncharacterized protein</fullName>
    </submittedName>
</protein>
<accession>A0A813W3C4</accession>
<feature type="compositionally biased region" description="Low complexity" evidence="1">
    <location>
        <begin position="67"/>
        <end position="87"/>
    </location>
</feature>
<feature type="region of interest" description="Disordered" evidence="1">
    <location>
        <begin position="192"/>
        <end position="257"/>
    </location>
</feature>
<evidence type="ECO:0000313" key="2">
    <source>
        <dbReference type="EMBL" id="CAF0849386.1"/>
    </source>
</evidence>
<feature type="compositionally biased region" description="Basic and acidic residues" evidence="1">
    <location>
        <begin position="227"/>
        <end position="238"/>
    </location>
</feature>
<sequence>MQENYGIFNSTRPPDFLQRKRDSTTLTIYFNGDDKLLNKHQTYRHPVPSIITVIASALNSTTNIPTSPLAPAQSPSRSSLSQTNSSTKQRPKSFFQRFNGVESTNNESLIRTTRYRTPPVESADFTLPSAITFNNDDVFGLSPSAGDEPKLRRRFTFRRSLRQKPGTPSSKEQEQGKLRSSFTKAALVSFDVDGSRNGSGSRGSTSAAQGGGGKSGTGQVSGSGTMHRRESFLYKCDSDNDLSPKGISRNPSIGSEL</sequence>
<comment type="caution">
    <text evidence="2">The sequence shown here is derived from an EMBL/GenBank/DDBJ whole genome shotgun (WGS) entry which is preliminary data.</text>
</comment>
<dbReference type="EMBL" id="CAJNOQ010000898">
    <property type="protein sequence ID" value="CAF0849386.1"/>
    <property type="molecule type" value="Genomic_DNA"/>
</dbReference>
<organism evidence="2 4">
    <name type="scientific">Didymodactylos carnosus</name>
    <dbReference type="NCBI Taxonomy" id="1234261"/>
    <lineage>
        <taxon>Eukaryota</taxon>
        <taxon>Metazoa</taxon>
        <taxon>Spiralia</taxon>
        <taxon>Gnathifera</taxon>
        <taxon>Rotifera</taxon>
        <taxon>Eurotatoria</taxon>
        <taxon>Bdelloidea</taxon>
        <taxon>Philodinida</taxon>
        <taxon>Philodinidae</taxon>
        <taxon>Didymodactylos</taxon>
    </lineage>
</organism>